<evidence type="ECO:0000313" key="6">
    <source>
        <dbReference type="Proteomes" id="UP000564704"/>
    </source>
</evidence>
<comment type="cofactor">
    <cofactor evidence="1">
        <name>Zn(2+)</name>
        <dbReference type="ChEBI" id="CHEBI:29105"/>
    </cofactor>
</comment>
<evidence type="ECO:0000313" key="5">
    <source>
        <dbReference type="EMBL" id="MRU14829.1"/>
    </source>
</evidence>
<dbReference type="AlphaFoldDB" id="A0A844CS53"/>
<accession>A0A844CS53</accession>
<dbReference type="InterPro" id="IPR013785">
    <property type="entry name" value="Aldolase_TIM"/>
</dbReference>
<comment type="caution">
    <text evidence="5">The sequence shown here is derived from an EMBL/GenBank/DDBJ whole genome shotgun (WGS) entry which is preliminary data.</text>
</comment>
<organism evidence="5 6">
    <name type="scientific">Roseovarius bejariae</name>
    <dbReference type="NCBI Taxonomy" id="2576383"/>
    <lineage>
        <taxon>Bacteria</taxon>
        <taxon>Pseudomonadati</taxon>
        <taxon>Pseudomonadota</taxon>
        <taxon>Alphaproteobacteria</taxon>
        <taxon>Rhodobacterales</taxon>
        <taxon>Roseobacteraceae</taxon>
        <taxon>Roseovarius</taxon>
    </lineage>
</organism>
<dbReference type="Pfam" id="PF05853">
    <property type="entry name" value="BKACE"/>
    <property type="match status" value="1"/>
</dbReference>
<evidence type="ECO:0000256" key="3">
    <source>
        <dbReference type="ARBA" id="ARBA00022723"/>
    </source>
</evidence>
<dbReference type="EMBL" id="SZWE01000001">
    <property type="protein sequence ID" value="MRU14829.1"/>
    <property type="molecule type" value="Genomic_DNA"/>
</dbReference>
<name>A0A844CS53_9RHOB</name>
<dbReference type="PANTHER" id="PTHR37418">
    <property type="entry name" value="3-KETO-5-AMINOHEXANOATE CLEAVAGE ENZYME-RELATED"/>
    <property type="match status" value="1"/>
</dbReference>
<evidence type="ECO:0000256" key="2">
    <source>
        <dbReference type="ARBA" id="ARBA00022679"/>
    </source>
</evidence>
<keyword evidence="3" id="KW-0479">Metal-binding</keyword>
<dbReference type="PANTHER" id="PTHR37418:SF2">
    <property type="entry name" value="3-KETO-5-AMINOHEXANOATE CLEAVAGE ENZYME"/>
    <property type="match status" value="1"/>
</dbReference>
<proteinExistence type="predicted"/>
<protein>
    <submittedName>
        <fullName evidence="5">3-keto-5-aminohexanoate cleavage protein</fullName>
    </submittedName>
</protein>
<dbReference type="RefSeq" id="WP_154149601.1">
    <property type="nucleotide sequence ID" value="NZ_SZWE01000001.1"/>
</dbReference>
<dbReference type="Gene3D" id="3.20.20.70">
    <property type="entry name" value="Aldolase class I"/>
    <property type="match status" value="1"/>
</dbReference>
<sequence length="308" mass="33627">MRKILITCAVTGSIHTPSMSPHLPVTGEQIADQAIGAARAGASILHLHARDPDTGQPSADVAHFMGFLPRIHAECDAVLNLSTGGSAIMSLDQRLAAPKRVEPEMASLNMGSMNFALYPMAERITEWQHNWEKPFLEGTDDLVFKNTPRDIGRILTELGRDRGARFEFECYDLSHLYMLKHFVDRGFVQAPLFIQFVFGVLGGMGPDPENLTHMVRIADKLFGDDYMFSVLAAGRHQMPLITMAAAMGGHVRVGLEDSLTIARGTLAETNAQQVEKIRGIVEGLGREVATPGEARDILGLKGADRLAI</sequence>
<dbReference type="InterPro" id="IPR008567">
    <property type="entry name" value="BKACE"/>
</dbReference>
<dbReference type="OrthoDB" id="9805277at2"/>
<gene>
    <name evidence="5" type="ORF">FDP25_05220</name>
</gene>
<reference evidence="5 6" key="1">
    <citation type="submission" date="2019-05" db="EMBL/GenBank/DDBJ databases">
        <title>Roseovarius bejariae sp. nov., a moderately halophylic bacterium isolated from a saline soil in Rambla Salada (Murcia).</title>
        <authorList>
            <person name="Castro D.J."/>
            <person name="Gomez-Altuve A."/>
            <person name="Reina J.C."/>
            <person name="Rodriguez M."/>
            <person name="Sampedro I."/>
            <person name="Llamas I."/>
            <person name="Martinez-Checa F."/>
        </authorList>
    </citation>
    <scope>NUCLEOTIDE SEQUENCE [LARGE SCALE GENOMIC DNA]</scope>
    <source>
        <strain evidence="5 6">A21</strain>
    </source>
</reference>
<keyword evidence="4" id="KW-0862">Zinc</keyword>
<dbReference type="GO" id="GO:0046872">
    <property type="term" value="F:metal ion binding"/>
    <property type="evidence" value="ECO:0007669"/>
    <property type="project" value="UniProtKB-KW"/>
</dbReference>
<keyword evidence="2" id="KW-0808">Transferase</keyword>
<dbReference type="Proteomes" id="UP000564704">
    <property type="component" value="Unassembled WGS sequence"/>
</dbReference>
<evidence type="ECO:0000256" key="4">
    <source>
        <dbReference type="ARBA" id="ARBA00022833"/>
    </source>
</evidence>
<dbReference type="GO" id="GO:0043720">
    <property type="term" value="F:3-keto-5-aminohexanoate cleavage activity"/>
    <property type="evidence" value="ECO:0007669"/>
    <property type="project" value="InterPro"/>
</dbReference>
<keyword evidence="6" id="KW-1185">Reference proteome</keyword>
<evidence type="ECO:0000256" key="1">
    <source>
        <dbReference type="ARBA" id="ARBA00001947"/>
    </source>
</evidence>